<accession>A0AAN7JKC5</accession>
<protein>
    <submittedName>
        <fullName evidence="2">Uncharacterized protein</fullName>
    </submittedName>
</protein>
<comment type="caution">
    <text evidence="2">The sequence shown here is derived from an EMBL/GenBank/DDBJ whole genome shotgun (WGS) entry which is preliminary data.</text>
</comment>
<dbReference type="AlphaFoldDB" id="A0AAN7JKC5"/>
<reference evidence="2 3" key="1">
    <citation type="journal article" date="2023" name="Hortic Res">
        <title>Pangenome of water caltrop reveals structural variations and asymmetric subgenome divergence after allopolyploidization.</title>
        <authorList>
            <person name="Zhang X."/>
            <person name="Chen Y."/>
            <person name="Wang L."/>
            <person name="Yuan Y."/>
            <person name="Fang M."/>
            <person name="Shi L."/>
            <person name="Lu R."/>
            <person name="Comes H.P."/>
            <person name="Ma Y."/>
            <person name="Chen Y."/>
            <person name="Huang G."/>
            <person name="Zhou Y."/>
            <person name="Zheng Z."/>
            <person name="Qiu Y."/>
        </authorList>
    </citation>
    <scope>NUCLEOTIDE SEQUENCE [LARGE SCALE GENOMIC DNA]</scope>
    <source>
        <tissue evidence="2">Roots</tissue>
    </source>
</reference>
<evidence type="ECO:0000313" key="2">
    <source>
        <dbReference type="EMBL" id="KAK4747637.1"/>
    </source>
</evidence>
<dbReference type="Proteomes" id="UP001345219">
    <property type="component" value="Chromosome 12"/>
</dbReference>
<keyword evidence="3" id="KW-1185">Reference proteome</keyword>
<sequence length="139" mass="15061">MSPSSLVKPRVLISPGQQRCSMVLMARQQLLPNRVSPFRKNAMISPEQARSSKTESQQLGISGSTSSFTRANRSDVDVDGDGGATEPIVLETAGPVIRARESAKKRRLEMVTHVAIFTVNEDVSDGEKGVMVEPFYGVA</sequence>
<gene>
    <name evidence="2" type="ORF">SAY87_014223</name>
</gene>
<feature type="region of interest" description="Disordered" evidence="1">
    <location>
        <begin position="37"/>
        <end position="87"/>
    </location>
</feature>
<organism evidence="2 3">
    <name type="scientific">Trapa incisa</name>
    <dbReference type="NCBI Taxonomy" id="236973"/>
    <lineage>
        <taxon>Eukaryota</taxon>
        <taxon>Viridiplantae</taxon>
        <taxon>Streptophyta</taxon>
        <taxon>Embryophyta</taxon>
        <taxon>Tracheophyta</taxon>
        <taxon>Spermatophyta</taxon>
        <taxon>Magnoliopsida</taxon>
        <taxon>eudicotyledons</taxon>
        <taxon>Gunneridae</taxon>
        <taxon>Pentapetalae</taxon>
        <taxon>rosids</taxon>
        <taxon>malvids</taxon>
        <taxon>Myrtales</taxon>
        <taxon>Lythraceae</taxon>
        <taxon>Trapa</taxon>
    </lineage>
</organism>
<evidence type="ECO:0000256" key="1">
    <source>
        <dbReference type="SAM" id="MobiDB-lite"/>
    </source>
</evidence>
<proteinExistence type="predicted"/>
<dbReference type="EMBL" id="JAXIOK010000019">
    <property type="protein sequence ID" value="KAK4747637.1"/>
    <property type="molecule type" value="Genomic_DNA"/>
</dbReference>
<feature type="compositionally biased region" description="Polar residues" evidence="1">
    <location>
        <begin position="48"/>
        <end position="71"/>
    </location>
</feature>
<evidence type="ECO:0000313" key="3">
    <source>
        <dbReference type="Proteomes" id="UP001345219"/>
    </source>
</evidence>
<name>A0AAN7JKC5_9MYRT</name>